<evidence type="ECO:0000313" key="3">
    <source>
        <dbReference type="Proteomes" id="UP000485058"/>
    </source>
</evidence>
<sequence length="334" mass="35944">SAFKPCRAGLKPSACSRSNRSHVTVVHAKTLELGGPVHPHVDRSSHEPVAAVTFGGRLAVAQAMVPQRILGSTRSLLLHAIGLRVLGVESSCIAATQRSSALCRIATGVDCSKATSTCNRYEPNSLLPFNSKCLQSREDTESRRPACTSATWSSVCVPAKLQALRQPAAWQCVVVAGLPWASYSAMVKAWLEPTPPGGCSHQGSWSWALPHHIQSAQPSFTLQLARESAGRWLRRLASQHALRRAAAAATGWLLAKRLRTEPEPFEAEFDDDELEGGEFEGLTGGVIFADVELGSSFPDLEPLVLPPLEDLDEAEDAMDDVLDGPRPKKKETAS</sequence>
<feature type="non-terminal residue" evidence="2">
    <location>
        <position position="334"/>
    </location>
</feature>
<dbReference type="EMBL" id="BLLF01003232">
    <property type="protein sequence ID" value="GFH26760.1"/>
    <property type="molecule type" value="Genomic_DNA"/>
</dbReference>
<feature type="region of interest" description="Disordered" evidence="1">
    <location>
        <begin position="308"/>
        <end position="334"/>
    </location>
</feature>
<keyword evidence="3" id="KW-1185">Reference proteome</keyword>
<gene>
    <name evidence="2" type="ORF">HaLaN_24963</name>
</gene>
<evidence type="ECO:0000256" key="1">
    <source>
        <dbReference type="SAM" id="MobiDB-lite"/>
    </source>
</evidence>
<feature type="non-terminal residue" evidence="2">
    <location>
        <position position="1"/>
    </location>
</feature>
<reference evidence="2 3" key="1">
    <citation type="submission" date="2020-02" db="EMBL/GenBank/DDBJ databases">
        <title>Draft genome sequence of Haematococcus lacustris strain NIES-144.</title>
        <authorList>
            <person name="Morimoto D."/>
            <person name="Nakagawa S."/>
            <person name="Yoshida T."/>
            <person name="Sawayama S."/>
        </authorList>
    </citation>
    <scope>NUCLEOTIDE SEQUENCE [LARGE SCALE GENOMIC DNA]</scope>
    <source>
        <strain evidence="2 3">NIES-144</strain>
    </source>
</reference>
<protein>
    <submittedName>
        <fullName evidence="2">Uncharacterized protein</fullName>
    </submittedName>
</protein>
<accession>A0A699ZZH8</accession>
<evidence type="ECO:0000313" key="2">
    <source>
        <dbReference type="EMBL" id="GFH26760.1"/>
    </source>
</evidence>
<feature type="compositionally biased region" description="Acidic residues" evidence="1">
    <location>
        <begin position="309"/>
        <end position="322"/>
    </location>
</feature>
<feature type="compositionally biased region" description="Basic and acidic residues" evidence="1">
    <location>
        <begin position="323"/>
        <end position="334"/>
    </location>
</feature>
<dbReference type="AlphaFoldDB" id="A0A699ZZH8"/>
<proteinExistence type="predicted"/>
<comment type="caution">
    <text evidence="2">The sequence shown here is derived from an EMBL/GenBank/DDBJ whole genome shotgun (WGS) entry which is preliminary data.</text>
</comment>
<dbReference type="Proteomes" id="UP000485058">
    <property type="component" value="Unassembled WGS sequence"/>
</dbReference>
<name>A0A699ZZH8_HAELA</name>
<organism evidence="2 3">
    <name type="scientific">Haematococcus lacustris</name>
    <name type="common">Green alga</name>
    <name type="synonym">Haematococcus pluvialis</name>
    <dbReference type="NCBI Taxonomy" id="44745"/>
    <lineage>
        <taxon>Eukaryota</taxon>
        <taxon>Viridiplantae</taxon>
        <taxon>Chlorophyta</taxon>
        <taxon>core chlorophytes</taxon>
        <taxon>Chlorophyceae</taxon>
        <taxon>CS clade</taxon>
        <taxon>Chlamydomonadales</taxon>
        <taxon>Haematococcaceae</taxon>
        <taxon>Haematococcus</taxon>
    </lineage>
</organism>